<evidence type="ECO:0000256" key="1">
    <source>
        <dbReference type="SAM" id="MobiDB-lite"/>
    </source>
</evidence>
<feature type="non-terminal residue" evidence="2">
    <location>
        <position position="1"/>
    </location>
</feature>
<proteinExistence type="predicted"/>
<dbReference type="EMBL" id="LXQA010438564">
    <property type="protein sequence ID" value="MCI51864.1"/>
    <property type="molecule type" value="Genomic_DNA"/>
</dbReference>
<evidence type="ECO:0000313" key="2">
    <source>
        <dbReference type="EMBL" id="MCI51864.1"/>
    </source>
</evidence>
<sequence>YAGSRHRHSHAPATTDARMCARKTENEED</sequence>
<evidence type="ECO:0000313" key="3">
    <source>
        <dbReference type="Proteomes" id="UP000265520"/>
    </source>
</evidence>
<protein>
    <submittedName>
        <fullName evidence="2">Uncharacterized protein</fullName>
    </submittedName>
</protein>
<dbReference type="Proteomes" id="UP000265520">
    <property type="component" value="Unassembled WGS sequence"/>
</dbReference>
<organism evidence="2 3">
    <name type="scientific">Trifolium medium</name>
    <dbReference type="NCBI Taxonomy" id="97028"/>
    <lineage>
        <taxon>Eukaryota</taxon>
        <taxon>Viridiplantae</taxon>
        <taxon>Streptophyta</taxon>
        <taxon>Embryophyta</taxon>
        <taxon>Tracheophyta</taxon>
        <taxon>Spermatophyta</taxon>
        <taxon>Magnoliopsida</taxon>
        <taxon>eudicotyledons</taxon>
        <taxon>Gunneridae</taxon>
        <taxon>Pentapetalae</taxon>
        <taxon>rosids</taxon>
        <taxon>fabids</taxon>
        <taxon>Fabales</taxon>
        <taxon>Fabaceae</taxon>
        <taxon>Papilionoideae</taxon>
        <taxon>50 kb inversion clade</taxon>
        <taxon>NPAAA clade</taxon>
        <taxon>Hologalegina</taxon>
        <taxon>IRL clade</taxon>
        <taxon>Trifolieae</taxon>
        <taxon>Trifolium</taxon>
    </lineage>
</organism>
<feature type="compositionally biased region" description="Basic residues" evidence="1">
    <location>
        <begin position="1"/>
        <end position="10"/>
    </location>
</feature>
<keyword evidence="3" id="KW-1185">Reference proteome</keyword>
<feature type="region of interest" description="Disordered" evidence="1">
    <location>
        <begin position="1"/>
        <end position="29"/>
    </location>
</feature>
<dbReference type="AlphaFoldDB" id="A0A392SUG9"/>
<reference evidence="2 3" key="1">
    <citation type="journal article" date="2018" name="Front. Plant Sci.">
        <title>Red Clover (Trifolium pratense) and Zigzag Clover (T. medium) - A Picture of Genomic Similarities and Differences.</title>
        <authorList>
            <person name="Dluhosova J."/>
            <person name="Istvanek J."/>
            <person name="Nedelnik J."/>
            <person name="Repkova J."/>
        </authorList>
    </citation>
    <scope>NUCLEOTIDE SEQUENCE [LARGE SCALE GENOMIC DNA]</scope>
    <source>
        <strain evidence="3">cv. 10/8</strain>
        <tissue evidence="2">Leaf</tissue>
    </source>
</reference>
<accession>A0A392SUG9</accession>
<comment type="caution">
    <text evidence="2">The sequence shown here is derived from an EMBL/GenBank/DDBJ whole genome shotgun (WGS) entry which is preliminary data.</text>
</comment>
<name>A0A392SUG9_9FABA</name>